<evidence type="ECO:0000256" key="1">
    <source>
        <dbReference type="SAM" id="MobiDB-lite"/>
    </source>
</evidence>
<comment type="caution">
    <text evidence="2">The sequence shown here is derived from an EMBL/GenBank/DDBJ whole genome shotgun (WGS) entry which is preliminary data.</text>
</comment>
<dbReference type="Proteomes" id="UP000663843">
    <property type="component" value="Unassembled WGS sequence"/>
</dbReference>
<dbReference type="PANTHER" id="PTHR33266">
    <property type="entry name" value="CHROMOSOME 15, WHOLE GENOME SHOTGUN SEQUENCE"/>
    <property type="match status" value="1"/>
</dbReference>
<reference evidence="2" key="1">
    <citation type="submission" date="2021-01" db="EMBL/GenBank/DDBJ databases">
        <authorList>
            <person name="Kaushik A."/>
        </authorList>
    </citation>
    <scope>NUCLEOTIDE SEQUENCE</scope>
    <source>
        <strain evidence="2">AG2-2IIIB</strain>
    </source>
</reference>
<protein>
    <submittedName>
        <fullName evidence="2">Uncharacterized protein</fullName>
    </submittedName>
</protein>
<evidence type="ECO:0000313" key="2">
    <source>
        <dbReference type="EMBL" id="CAE6529853.1"/>
    </source>
</evidence>
<dbReference type="EMBL" id="CAJMWT010007978">
    <property type="protein sequence ID" value="CAE6529853.1"/>
    <property type="molecule type" value="Genomic_DNA"/>
</dbReference>
<name>A0A8H3DKM2_9AGAM</name>
<evidence type="ECO:0000313" key="3">
    <source>
        <dbReference type="Proteomes" id="UP000663843"/>
    </source>
</evidence>
<proteinExistence type="predicted"/>
<gene>
    <name evidence="2" type="ORF">RDB_LOCUS177164</name>
</gene>
<sequence>MNSIDDQGQGVAQLPASDSYGSLADCFRTKYLGGTAQCFLNTTNYYTDIKRNKGDTKLYNRSISVLQSSGMGKSRMVDEIAESAFTIPANIREKLKEGEKAYPPPDDSLRKYLVNPVLDVRSDAYEQANHAAIVMALCDATKTRVDTHFKNLEGSEQASAWAQYLKTGGTDKEVGPNRQGFYEEAVGNATEYISNRCRGSTNPKGFPTEKEFDAIVADLKKSAKNMLSCVAPKRSKTTNACYFYFDEAHALTKPPTTESLRSRSSYRNLGKVLSKINALPIFFVFLSTNSNLQRFAPVTHDYTSLRGTEGSFLIPPFVELPFDIFLPDVYKALKNFGKTRSLANACTTEVMSGMGRPLKDSWPRASEESSVDDSLPRLRTILLHFALANDSEMLEARCLRTALFRGMAMQAKDNQVSIDAVIPIHMGPITNPITEQTTSAINLQFKNRKNTRPCSVDRGITVPDLKQPVISIVFELGEKSSSAALVEPHHASPPVTRGEVSGSNPDLDPDRTHYSFVARGCTSKTYSAIPEEAENDYTVILAANGLKDDFPRADIAESWALVRQLKPFFDSKIAMAGWKKQKSGAPSGPSAPSAKGVTPSRSGANIPDNRSRVTRSHASHDLTKLSTSGRMEDEGPGQKGTGLQARAQRRKNRSSEGEGSSSKKPRR</sequence>
<feature type="compositionally biased region" description="Low complexity" evidence="1">
    <location>
        <begin position="657"/>
        <end position="667"/>
    </location>
</feature>
<dbReference type="PANTHER" id="PTHR33266:SF1">
    <property type="entry name" value="F-BOX DOMAIN-CONTAINING PROTEIN"/>
    <property type="match status" value="1"/>
</dbReference>
<accession>A0A8H3DKM2</accession>
<organism evidence="2 3">
    <name type="scientific">Rhizoctonia solani</name>
    <dbReference type="NCBI Taxonomy" id="456999"/>
    <lineage>
        <taxon>Eukaryota</taxon>
        <taxon>Fungi</taxon>
        <taxon>Dikarya</taxon>
        <taxon>Basidiomycota</taxon>
        <taxon>Agaricomycotina</taxon>
        <taxon>Agaricomycetes</taxon>
        <taxon>Cantharellales</taxon>
        <taxon>Ceratobasidiaceae</taxon>
        <taxon>Rhizoctonia</taxon>
    </lineage>
</organism>
<feature type="compositionally biased region" description="Low complexity" evidence="1">
    <location>
        <begin position="583"/>
        <end position="596"/>
    </location>
</feature>
<dbReference type="AlphaFoldDB" id="A0A8H3DKM2"/>
<feature type="region of interest" description="Disordered" evidence="1">
    <location>
        <begin position="580"/>
        <end position="667"/>
    </location>
</feature>
<feature type="region of interest" description="Disordered" evidence="1">
    <location>
        <begin position="488"/>
        <end position="509"/>
    </location>
</feature>